<gene>
    <name evidence="1" type="ORF">DSO57_1008435</name>
</gene>
<proteinExistence type="predicted"/>
<dbReference type="Proteomes" id="UP001165960">
    <property type="component" value="Unassembled WGS sequence"/>
</dbReference>
<comment type="caution">
    <text evidence="1">The sequence shown here is derived from an EMBL/GenBank/DDBJ whole genome shotgun (WGS) entry which is preliminary data.</text>
</comment>
<protein>
    <submittedName>
        <fullName evidence="1">Uncharacterized protein</fullName>
    </submittedName>
</protein>
<accession>A0ACC2T761</accession>
<evidence type="ECO:0000313" key="1">
    <source>
        <dbReference type="EMBL" id="KAJ9070394.1"/>
    </source>
</evidence>
<name>A0ACC2T761_9FUNG</name>
<keyword evidence="2" id="KW-1185">Reference proteome</keyword>
<dbReference type="EMBL" id="QTSX02003576">
    <property type="protein sequence ID" value="KAJ9070394.1"/>
    <property type="molecule type" value="Genomic_DNA"/>
</dbReference>
<organism evidence="1 2">
    <name type="scientific">Entomophthora muscae</name>
    <dbReference type="NCBI Taxonomy" id="34485"/>
    <lineage>
        <taxon>Eukaryota</taxon>
        <taxon>Fungi</taxon>
        <taxon>Fungi incertae sedis</taxon>
        <taxon>Zoopagomycota</taxon>
        <taxon>Entomophthoromycotina</taxon>
        <taxon>Entomophthoromycetes</taxon>
        <taxon>Entomophthorales</taxon>
        <taxon>Entomophthoraceae</taxon>
        <taxon>Entomophthora</taxon>
    </lineage>
</organism>
<evidence type="ECO:0000313" key="2">
    <source>
        <dbReference type="Proteomes" id="UP001165960"/>
    </source>
</evidence>
<reference evidence="1" key="1">
    <citation type="submission" date="2022-04" db="EMBL/GenBank/DDBJ databases">
        <title>Genome of the entomopathogenic fungus Entomophthora muscae.</title>
        <authorList>
            <person name="Elya C."/>
            <person name="Lovett B.R."/>
            <person name="Lee E."/>
            <person name="Macias A.M."/>
            <person name="Hajek A.E."/>
            <person name="De Bivort B.L."/>
            <person name="Kasson M.T."/>
            <person name="De Fine Licht H.H."/>
            <person name="Stajich J.E."/>
        </authorList>
    </citation>
    <scope>NUCLEOTIDE SEQUENCE</scope>
    <source>
        <strain evidence="1">Berkeley</strain>
    </source>
</reference>
<sequence>MSTPLRQAVTPKAPPKSSSLVVATPVNDSSAAIKFWASQSVGTFCGKGFRCDTFNLPDSARLREVGSKLRKNAQWKAEARKCFIVYKPDPRHLLNQVKIGQFTSLQPFIVKFQEYANKVLTQQTKGSSGIKQKIITDNFHSLVGIPTFENALTPAYAGLICKSKPTTLEEAYNIVCKKFAIYMEREIDKDVKEASKWNPFSPSSKKKEPLIAETIEAKLKDM</sequence>